<dbReference type="Gene3D" id="3.30.360.10">
    <property type="entry name" value="Dihydrodipicolinate Reductase, domain 2"/>
    <property type="match status" value="1"/>
</dbReference>
<dbReference type="Gene3D" id="3.40.50.720">
    <property type="entry name" value="NAD(P)-binding Rossmann-like Domain"/>
    <property type="match status" value="1"/>
</dbReference>
<dbReference type="OrthoDB" id="9815825at2"/>
<dbReference type="Proteomes" id="UP000253314">
    <property type="component" value="Unassembled WGS sequence"/>
</dbReference>
<dbReference type="SUPFAM" id="SSF55347">
    <property type="entry name" value="Glyceraldehyde-3-phosphate dehydrogenase-like, C-terminal domain"/>
    <property type="match status" value="1"/>
</dbReference>
<reference evidence="3 4" key="1">
    <citation type="submission" date="2018-07" db="EMBL/GenBank/DDBJ databases">
        <title>Lottiidibacillus patelloidae gen. nov., sp. nov., isolated from the intestinal tract of a marine limpet and the reclassification of B. taeanensis BH030017T, B. algicola KMM 3737T and B. hwajinpoensis SW-72T as genus Lottiidibacillus.</title>
        <authorList>
            <person name="Liu R."/>
            <person name="Huang Z."/>
        </authorList>
    </citation>
    <scope>NUCLEOTIDE SEQUENCE [LARGE SCALE GENOMIC DNA]</scope>
    <source>
        <strain evidence="3 4">BH030017</strain>
    </source>
</reference>
<accession>A0A366XYI8</accession>
<dbReference type="Pfam" id="PF22725">
    <property type="entry name" value="GFO_IDH_MocA_C3"/>
    <property type="match status" value="1"/>
</dbReference>
<dbReference type="InterPro" id="IPR036291">
    <property type="entry name" value="NAD(P)-bd_dom_sf"/>
</dbReference>
<gene>
    <name evidence="3" type="ORF">DS031_09835</name>
</gene>
<dbReference type="InterPro" id="IPR051450">
    <property type="entry name" value="Gfo/Idh/MocA_Oxidoreductases"/>
</dbReference>
<dbReference type="PANTHER" id="PTHR43377">
    <property type="entry name" value="BILIVERDIN REDUCTASE A"/>
    <property type="match status" value="1"/>
</dbReference>
<dbReference type="InterPro" id="IPR055170">
    <property type="entry name" value="GFO_IDH_MocA-like_dom"/>
</dbReference>
<dbReference type="SUPFAM" id="SSF51735">
    <property type="entry name" value="NAD(P)-binding Rossmann-fold domains"/>
    <property type="match status" value="1"/>
</dbReference>
<dbReference type="GO" id="GO:0000166">
    <property type="term" value="F:nucleotide binding"/>
    <property type="evidence" value="ECO:0007669"/>
    <property type="project" value="InterPro"/>
</dbReference>
<sequence>MINVALLSRWHVHAEDYAQQAEENEQISIQLVWDENSERGKKWAEELGVPFEADLTAVLSNPSIDAVIVSGPTKMHKEIIMAAASYQKHIFTEKVLAFTVQDCDDIFSAVEKANVQLMISLPRLIEDYYLYAQKVVDKGWLGKLSMVRCRVAHNGAVSTEEHPDGWLPKSFFNRENCGGGAFIDLGAHPIYLANRLAGTSKAVTARLQSMLNHDVDDHAAALVEYESGTLAVIETSFLSSGSPFQLEVYGTEGTLLIEENHIRLKSSKFDINEWIVPEQLPDPLPMPMEQWISAITEGTTPTITKEDARNLTLINQAAALSHKEERRVDLNELI</sequence>
<feature type="domain" description="GFO/IDH/MocA-like oxidoreductase" evidence="2">
    <location>
        <begin position="129"/>
        <end position="255"/>
    </location>
</feature>
<organism evidence="3 4">
    <name type="scientific">Bacillus taeanensis</name>
    <dbReference type="NCBI Taxonomy" id="273032"/>
    <lineage>
        <taxon>Bacteria</taxon>
        <taxon>Bacillati</taxon>
        <taxon>Bacillota</taxon>
        <taxon>Bacilli</taxon>
        <taxon>Bacillales</taxon>
        <taxon>Bacillaceae</taxon>
        <taxon>Bacillus</taxon>
    </lineage>
</organism>
<feature type="domain" description="Gfo/Idh/MocA-like oxidoreductase N-terminal" evidence="1">
    <location>
        <begin position="17"/>
        <end position="119"/>
    </location>
</feature>
<protein>
    <submittedName>
        <fullName evidence="3">Gfo/Idh/MocA family oxidoreductase</fullName>
    </submittedName>
</protein>
<name>A0A366XYI8_9BACI</name>
<dbReference type="InterPro" id="IPR000683">
    <property type="entry name" value="Gfo/Idh/MocA-like_OxRdtase_N"/>
</dbReference>
<dbReference type="Pfam" id="PF01408">
    <property type="entry name" value="GFO_IDH_MocA"/>
    <property type="match status" value="1"/>
</dbReference>
<keyword evidence="4" id="KW-1185">Reference proteome</keyword>
<evidence type="ECO:0000259" key="2">
    <source>
        <dbReference type="Pfam" id="PF22725"/>
    </source>
</evidence>
<dbReference type="AlphaFoldDB" id="A0A366XYI8"/>
<comment type="caution">
    <text evidence="3">The sequence shown here is derived from an EMBL/GenBank/DDBJ whole genome shotgun (WGS) entry which is preliminary data.</text>
</comment>
<dbReference type="PANTHER" id="PTHR43377:SF1">
    <property type="entry name" value="BILIVERDIN REDUCTASE A"/>
    <property type="match status" value="1"/>
</dbReference>
<evidence type="ECO:0000313" key="4">
    <source>
        <dbReference type="Proteomes" id="UP000253314"/>
    </source>
</evidence>
<dbReference type="EMBL" id="QOCW01000008">
    <property type="protein sequence ID" value="RBW69819.1"/>
    <property type="molecule type" value="Genomic_DNA"/>
</dbReference>
<evidence type="ECO:0000313" key="3">
    <source>
        <dbReference type="EMBL" id="RBW69819.1"/>
    </source>
</evidence>
<evidence type="ECO:0000259" key="1">
    <source>
        <dbReference type="Pfam" id="PF01408"/>
    </source>
</evidence>
<proteinExistence type="predicted"/>